<dbReference type="PANTHER" id="PTHR34322">
    <property type="entry name" value="TRANSPOSASE, Y1_TNP DOMAIN-CONTAINING"/>
    <property type="match status" value="1"/>
</dbReference>
<feature type="region of interest" description="Disordered" evidence="1">
    <location>
        <begin position="216"/>
        <end position="236"/>
    </location>
</feature>
<dbReference type="InterPro" id="IPR036515">
    <property type="entry name" value="Transposase_17_sf"/>
</dbReference>
<evidence type="ECO:0000256" key="1">
    <source>
        <dbReference type="SAM" id="MobiDB-lite"/>
    </source>
</evidence>
<evidence type="ECO:0000313" key="3">
    <source>
        <dbReference type="EMBL" id="AGH46792.1"/>
    </source>
</evidence>
<protein>
    <recommendedName>
        <fullName evidence="2">Transposase IS200-like domain-containing protein</fullName>
    </recommendedName>
</protein>
<dbReference type="HOGENOM" id="CLU_068226_1_2_6"/>
<dbReference type="KEGG" id="gps:C427_4693"/>
<dbReference type="InterPro" id="IPR002686">
    <property type="entry name" value="Transposase_17"/>
</dbReference>
<organism evidence="3 4">
    <name type="scientific">Paraglaciecola psychrophila 170</name>
    <dbReference type="NCBI Taxonomy" id="1129794"/>
    <lineage>
        <taxon>Bacteria</taxon>
        <taxon>Pseudomonadati</taxon>
        <taxon>Pseudomonadota</taxon>
        <taxon>Gammaproteobacteria</taxon>
        <taxon>Alteromonadales</taxon>
        <taxon>Alteromonadaceae</taxon>
        <taxon>Paraglaciecola</taxon>
    </lineage>
</organism>
<gene>
    <name evidence="3" type="ORF">C427_4693</name>
</gene>
<evidence type="ECO:0000313" key="4">
    <source>
        <dbReference type="Proteomes" id="UP000011864"/>
    </source>
</evidence>
<dbReference type="GO" id="GO:0003677">
    <property type="term" value="F:DNA binding"/>
    <property type="evidence" value="ECO:0007669"/>
    <property type="project" value="InterPro"/>
</dbReference>
<name>K6Z471_9ALTE</name>
<dbReference type="GO" id="GO:0006313">
    <property type="term" value="P:DNA transposition"/>
    <property type="evidence" value="ECO:0007669"/>
    <property type="project" value="InterPro"/>
</dbReference>
<dbReference type="SMART" id="SM01321">
    <property type="entry name" value="Y1_Tnp"/>
    <property type="match status" value="1"/>
</dbReference>
<accession>K6Z471</accession>
<dbReference type="Pfam" id="PF01797">
    <property type="entry name" value="Y1_Tnp"/>
    <property type="match status" value="1"/>
</dbReference>
<dbReference type="PATRIC" id="fig|1129794.4.peg.4673"/>
<dbReference type="eggNOG" id="COG1943">
    <property type="taxonomic scope" value="Bacteria"/>
</dbReference>
<proteinExistence type="predicted"/>
<keyword evidence="4" id="KW-1185">Reference proteome</keyword>
<dbReference type="AlphaFoldDB" id="K6Z471"/>
<dbReference type="SUPFAM" id="SSF143422">
    <property type="entry name" value="Transposase IS200-like"/>
    <property type="match status" value="1"/>
</dbReference>
<dbReference type="PANTHER" id="PTHR34322:SF2">
    <property type="entry name" value="TRANSPOSASE IS200-LIKE DOMAIN-CONTAINING PROTEIN"/>
    <property type="match status" value="1"/>
</dbReference>
<dbReference type="EMBL" id="CP003837">
    <property type="protein sequence ID" value="AGH46792.1"/>
    <property type="molecule type" value="Genomic_DNA"/>
</dbReference>
<evidence type="ECO:0000259" key="2">
    <source>
        <dbReference type="SMART" id="SM01321"/>
    </source>
</evidence>
<sequence length="236" mass="27486">MSRLPRVSPVNVPQHIIQRGNNRQACFASEQDFARYVNWLKEYSKKYFVDIHAWVLMTNHVHLLCTPRMSNSISLMMQSLGRQYVRYFNGCYGRSGTLWEGRYKSCLVQAEDYLLHLYRYIELNPVRANMIEDPADYHWSSYQINGLGKESELCTPHPIYLALHSNAIQRQAAYRSLFSSYIEGQLLEAIRVNSNKGMAIGNEQFKQEIEALTGRRMKDKKIGRPANPQKKKLTEM</sequence>
<dbReference type="GO" id="GO:0004803">
    <property type="term" value="F:transposase activity"/>
    <property type="evidence" value="ECO:0007669"/>
    <property type="project" value="InterPro"/>
</dbReference>
<dbReference type="STRING" id="1129794.C427_4693"/>
<dbReference type="Proteomes" id="UP000011864">
    <property type="component" value="Chromosome"/>
</dbReference>
<dbReference type="OrthoDB" id="9814067at2"/>
<dbReference type="Gene3D" id="3.30.70.1290">
    <property type="entry name" value="Transposase IS200-like"/>
    <property type="match status" value="1"/>
</dbReference>
<dbReference type="RefSeq" id="WP_007642346.1">
    <property type="nucleotide sequence ID" value="NC_020514.1"/>
</dbReference>
<reference evidence="3 4" key="1">
    <citation type="journal article" date="2013" name="Genome Announc.">
        <title>Complete Genome Sequence of Glaciecola psychrophila Strain 170T.</title>
        <authorList>
            <person name="Yin J."/>
            <person name="Chen J."/>
            <person name="Liu G."/>
            <person name="Yu Y."/>
            <person name="Song L."/>
            <person name="Wang X."/>
            <person name="Qu X."/>
        </authorList>
    </citation>
    <scope>NUCLEOTIDE SEQUENCE [LARGE SCALE GENOMIC DNA]</scope>
    <source>
        <strain evidence="3 4">170</strain>
    </source>
</reference>
<feature type="domain" description="Transposase IS200-like" evidence="2">
    <location>
        <begin position="9"/>
        <end position="124"/>
    </location>
</feature>